<evidence type="ECO:0000256" key="7">
    <source>
        <dbReference type="ARBA" id="ARBA00023136"/>
    </source>
</evidence>
<dbReference type="InterPro" id="IPR018163">
    <property type="entry name" value="Thr/Ala-tRNA-synth_IIc_edit"/>
</dbReference>
<dbReference type="Gene3D" id="1.20.1740.10">
    <property type="entry name" value="Amino acid/polyamine transporter I"/>
    <property type="match status" value="1"/>
</dbReference>
<dbReference type="InterPro" id="IPR013057">
    <property type="entry name" value="AA_transpt_TM"/>
</dbReference>
<dbReference type="GO" id="GO:0043039">
    <property type="term" value="P:tRNA aminoacylation"/>
    <property type="evidence" value="ECO:0007669"/>
    <property type="project" value="InterPro"/>
</dbReference>
<comment type="cofactor">
    <cofactor evidence="1">
        <name>Zn(2+)</name>
        <dbReference type="ChEBI" id="CHEBI:29105"/>
    </cofactor>
</comment>
<dbReference type="GO" id="GO:0005524">
    <property type="term" value="F:ATP binding"/>
    <property type="evidence" value="ECO:0007669"/>
    <property type="project" value="InterPro"/>
</dbReference>
<feature type="transmembrane region" description="Helical" evidence="9">
    <location>
        <begin position="67"/>
        <end position="88"/>
    </location>
</feature>
<keyword evidence="6 9" id="KW-1133">Transmembrane helix</keyword>
<feature type="transmembrane region" description="Helical" evidence="9">
    <location>
        <begin position="278"/>
        <end position="301"/>
    </location>
</feature>
<feature type="transmembrane region" description="Helical" evidence="9">
    <location>
        <begin position="391"/>
        <end position="414"/>
    </location>
</feature>
<feature type="transmembrane region" description="Helical" evidence="9">
    <location>
        <begin position="434"/>
        <end position="452"/>
    </location>
</feature>
<organism evidence="11 12">
    <name type="scientific">Colletotrichum gloeosporioides</name>
    <name type="common">Anthracnose fungus</name>
    <name type="synonym">Glomerella cingulata</name>
    <dbReference type="NCBI Taxonomy" id="474922"/>
    <lineage>
        <taxon>Eukaryota</taxon>
        <taxon>Fungi</taxon>
        <taxon>Dikarya</taxon>
        <taxon>Ascomycota</taxon>
        <taxon>Pezizomycotina</taxon>
        <taxon>Sordariomycetes</taxon>
        <taxon>Hypocreomycetidae</taxon>
        <taxon>Glomerellales</taxon>
        <taxon>Glomerellaceae</taxon>
        <taxon>Colletotrichum</taxon>
        <taxon>Colletotrichum gloeosporioides species complex</taxon>
    </lineage>
</organism>
<accession>A0A8H4C713</accession>
<keyword evidence="7 9" id="KW-0472">Membrane</keyword>
<feature type="non-terminal residue" evidence="11">
    <location>
        <position position="1"/>
    </location>
</feature>
<keyword evidence="12" id="KW-1185">Reference proteome</keyword>
<reference evidence="11" key="2">
    <citation type="submission" date="2020-03" db="EMBL/GenBank/DDBJ databases">
        <authorList>
            <person name="Fu F.-F."/>
            <person name="Chen J."/>
        </authorList>
    </citation>
    <scope>NUCLEOTIDE SEQUENCE</scope>
    <source>
        <strain evidence="11">Lc1</strain>
    </source>
</reference>
<dbReference type="Proteomes" id="UP000613401">
    <property type="component" value="Unassembled WGS sequence"/>
</dbReference>
<dbReference type="GO" id="GO:0046872">
    <property type="term" value="F:metal ion binding"/>
    <property type="evidence" value="ECO:0007669"/>
    <property type="project" value="UniProtKB-KW"/>
</dbReference>
<feature type="transmembrane region" description="Helical" evidence="9">
    <location>
        <begin position="321"/>
        <end position="345"/>
    </location>
</feature>
<feature type="transmembrane region" description="Helical" evidence="9">
    <location>
        <begin position="178"/>
        <end position="194"/>
    </location>
</feature>
<dbReference type="PANTHER" id="PTHR43462:SF1">
    <property type="entry name" value="ALANYL-TRNA EDITING PROTEIN AARSD1"/>
    <property type="match status" value="1"/>
</dbReference>
<gene>
    <name evidence="11" type="ORF">GCG54_00009618</name>
</gene>
<comment type="subcellular location">
    <subcellularLocation>
        <location evidence="2">Membrane</location>
    </subcellularLocation>
</comment>
<feature type="transmembrane region" description="Helical" evidence="9">
    <location>
        <begin position="144"/>
        <end position="166"/>
    </location>
</feature>
<dbReference type="Pfam" id="PF01490">
    <property type="entry name" value="Aa_trans"/>
    <property type="match status" value="1"/>
</dbReference>
<dbReference type="Gene3D" id="3.30.980.10">
    <property type="entry name" value="Threonyl-trna Synthetase, Chain A, domain 2"/>
    <property type="match status" value="1"/>
</dbReference>
<dbReference type="Gene3D" id="2.40.30.130">
    <property type="match status" value="1"/>
</dbReference>
<dbReference type="Pfam" id="PF07973">
    <property type="entry name" value="tRNA_SAD"/>
    <property type="match status" value="1"/>
</dbReference>
<keyword evidence="3 9" id="KW-0812">Transmembrane</keyword>
<dbReference type="PANTHER" id="PTHR43462">
    <property type="entry name" value="ALANYL-TRNA EDITING PROTEIN"/>
    <property type="match status" value="1"/>
</dbReference>
<feature type="transmembrane region" description="Helical" evidence="9">
    <location>
        <begin position="245"/>
        <end position="266"/>
    </location>
</feature>
<evidence type="ECO:0000256" key="6">
    <source>
        <dbReference type="ARBA" id="ARBA00022989"/>
    </source>
</evidence>
<evidence type="ECO:0000259" key="10">
    <source>
        <dbReference type="SMART" id="SM00863"/>
    </source>
</evidence>
<dbReference type="SUPFAM" id="SSF55186">
    <property type="entry name" value="ThrRS/AlaRS common domain"/>
    <property type="match status" value="1"/>
</dbReference>
<dbReference type="SMART" id="SM00863">
    <property type="entry name" value="tRNA_SAD"/>
    <property type="match status" value="1"/>
</dbReference>
<feature type="transmembrane region" description="Helical" evidence="9">
    <location>
        <begin position="206"/>
        <end position="225"/>
    </location>
</feature>
<proteinExistence type="predicted"/>
<feature type="transmembrane region" description="Helical" evidence="9">
    <location>
        <begin position="94"/>
        <end position="112"/>
    </location>
</feature>
<feature type="compositionally biased region" description="Polar residues" evidence="8">
    <location>
        <begin position="1"/>
        <end position="22"/>
    </location>
</feature>
<dbReference type="InterPro" id="IPR051335">
    <property type="entry name" value="Alanyl-tRNA_Editing_Enzymes"/>
</dbReference>
<evidence type="ECO:0000256" key="3">
    <source>
        <dbReference type="ARBA" id="ARBA00022692"/>
    </source>
</evidence>
<dbReference type="EMBL" id="WVTB01000097">
    <property type="protein sequence ID" value="KAF3798342.1"/>
    <property type="molecule type" value="Genomic_DNA"/>
</dbReference>
<evidence type="ECO:0000313" key="12">
    <source>
        <dbReference type="Proteomes" id="UP000613401"/>
    </source>
</evidence>
<protein>
    <submittedName>
        <fullName evidence="11">Putative alanyl-tRNA editing protein alaX</fullName>
    </submittedName>
</protein>
<evidence type="ECO:0000256" key="4">
    <source>
        <dbReference type="ARBA" id="ARBA00022723"/>
    </source>
</evidence>
<evidence type="ECO:0000256" key="8">
    <source>
        <dbReference type="SAM" id="MobiDB-lite"/>
    </source>
</evidence>
<keyword evidence="4" id="KW-0479">Metal-binding</keyword>
<dbReference type="GeneID" id="69016751"/>
<dbReference type="FunFam" id="1.20.1740.10:FF:000039">
    <property type="entry name" value="Neutral amino acid transporter (Eurofung)"/>
    <property type="match status" value="1"/>
</dbReference>
<evidence type="ECO:0000256" key="1">
    <source>
        <dbReference type="ARBA" id="ARBA00001947"/>
    </source>
</evidence>
<evidence type="ECO:0000313" key="11">
    <source>
        <dbReference type="EMBL" id="KAF3798342.1"/>
    </source>
</evidence>
<feature type="transmembrane region" description="Helical" evidence="9">
    <location>
        <begin position="365"/>
        <end position="385"/>
    </location>
</feature>
<dbReference type="GO" id="GO:0002196">
    <property type="term" value="F:Ser-tRNA(Ala) deacylase activity"/>
    <property type="evidence" value="ECO:0007669"/>
    <property type="project" value="TreeGrafter"/>
</dbReference>
<evidence type="ECO:0000256" key="5">
    <source>
        <dbReference type="ARBA" id="ARBA00022833"/>
    </source>
</evidence>
<dbReference type="AlphaFoldDB" id="A0A8H4C713"/>
<dbReference type="RefSeq" id="XP_045257502.1">
    <property type="nucleotide sequence ID" value="XM_045409558.1"/>
</dbReference>
<evidence type="ECO:0000256" key="2">
    <source>
        <dbReference type="ARBA" id="ARBA00004370"/>
    </source>
</evidence>
<reference evidence="11" key="1">
    <citation type="journal article" date="2020" name="Phytopathology">
        <title>Genome sequence and comparative analysis of Colletotrichum gloeosporioides isolated from Liriodendron leaves.</title>
        <authorList>
            <person name="Fu F.F."/>
            <person name="Hao Z."/>
            <person name="Wang P."/>
            <person name="Lu Y."/>
            <person name="Xue L.J."/>
            <person name="Wei G."/>
            <person name="Tian Y."/>
            <person name="Baishi H."/>
            <person name="Xu H."/>
            <person name="Shi J."/>
            <person name="Cheng T."/>
            <person name="Wang G."/>
            <person name="Yi Y."/>
            <person name="Chen J."/>
        </authorList>
    </citation>
    <scope>NUCLEOTIDE SEQUENCE</scope>
    <source>
        <strain evidence="11">Lc1</strain>
    </source>
</reference>
<feature type="region of interest" description="Disordered" evidence="8">
    <location>
        <begin position="1"/>
        <end position="45"/>
    </location>
</feature>
<evidence type="ECO:0000256" key="9">
    <source>
        <dbReference type="SAM" id="Phobius"/>
    </source>
</evidence>
<dbReference type="InterPro" id="IPR012947">
    <property type="entry name" value="tRNA_SAD"/>
</dbReference>
<feature type="domain" description="Threonyl/alanyl tRNA synthetase SAD" evidence="10">
    <location>
        <begin position="713"/>
        <end position="756"/>
    </location>
</feature>
<name>A0A8H4C713_COLGL</name>
<dbReference type="GO" id="GO:0004812">
    <property type="term" value="F:aminoacyl-tRNA ligase activity"/>
    <property type="evidence" value="ECO:0007669"/>
    <property type="project" value="InterPro"/>
</dbReference>
<sequence length="932" mass="101224">LSQQESTNMGNATEVSSNPEMEQTTKKDVGNDAAPAYAPPAEDNSVLAGEDGELIDYKTLTWWQGGIVLIAETVSLGILSLPSVLATVGLVPGIILILVMSFLSTYSGLVLAEFRKEYPFVQNFGDAVEVIGKSIGMGRVFQEVFGWAQVIFQVFVMGSHLLTWTICMNTLTNSSTCTIVWAVVGLAVFAVLNFPRTLKYTSWMSMASCVSITLAMLITLGDVAAERPIGSGSIEVTRQLGFTGAFLAVTNIAIAFSSHSCFFSVIGEFKKPEDWPKALALLQIADTTLYLLAAIVIYVFVGPDVPSPALSAAGSKTMRKAIWGIAIPTIVIAGVIYGHVAAKYIFSRMFRNTKHMIRRTKISTIAWIGIVVCIWALSMVIAESIPVFNSLLGLICALFASWFSYGLPGIFWLWMHYGNWFKDGKQTCKFAANVLLFLTGFLICVLGLWASIEAIATESLTKPWTNLGEIVLEHFDFSSSRNTARPSQMAVTESTKRPQVVGALACQGNSYLKTLEAEVISCEKRPPPVAKKNGGKDKSKESNGVGKSEMWLIEFDDSVLFPEGCSGGQPSDHGTITLLSGDSETPVPIEFVERVGLRCVYHSPQPLSPGDRVRQEVDFQRRWDHMQQHTGQHLLSAVMNTHENLDTLGWGMGKSVAMNYVDLPRKPTDAELQAIQARCTEIIRSSLPISVETPDDAKVHKMPEDYDQNKGVVRVIRIGDIDRNTCCGTHLSSTSHISLILVHHGESVHGKNYRLYFSVGDRAINLATAAISAMSSASKLLSCPSAPQEVIQTVKRTQETASELKKREKKLLVDIAQFEAEAAKTKLQASKAVWVHRGDGSADFVKVVTVNVKDALAASGGLVVVATGEDKQGGQLVVLGQKAGVEALVPNIKDLVKDVKGGGAGDKWQGKVTTWDKGVLVSLKELVEGFSF</sequence>
<comment type="caution">
    <text evidence="11">The sequence shown here is derived from an EMBL/GenBank/DDBJ whole genome shotgun (WGS) entry which is preliminary data.</text>
</comment>
<keyword evidence="5" id="KW-0862">Zinc</keyword>
<dbReference type="GO" id="GO:0016020">
    <property type="term" value="C:membrane"/>
    <property type="evidence" value="ECO:0007669"/>
    <property type="project" value="UniProtKB-SubCell"/>
</dbReference>